<feature type="domain" description="Response regulatory" evidence="1">
    <location>
        <begin position="10"/>
        <end position="127"/>
    </location>
</feature>
<dbReference type="InterPro" id="IPR052048">
    <property type="entry name" value="ST_Response_Regulator"/>
</dbReference>
<evidence type="ECO:0000259" key="1">
    <source>
        <dbReference type="PROSITE" id="PS50110"/>
    </source>
</evidence>
<dbReference type="PANTHER" id="PTHR43228">
    <property type="entry name" value="TWO-COMPONENT RESPONSE REGULATOR"/>
    <property type="match status" value="1"/>
</dbReference>
<keyword evidence="2" id="KW-0675">Receptor</keyword>
<dbReference type="PROSITE" id="PS50110">
    <property type="entry name" value="RESPONSE_REGULATORY"/>
    <property type="match status" value="2"/>
</dbReference>
<dbReference type="SUPFAM" id="SSF52172">
    <property type="entry name" value="CheY-like"/>
    <property type="match status" value="2"/>
</dbReference>
<dbReference type="InterPro" id="IPR001789">
    <property type="entry name" value="Sig_transdc_resp-reg_receiver"/>
</dbReference>
<keyword evidence="2" id="KW-0969">Cilium</keyword>
<dbReference type="EMBL" id="UOFO01000086">
    <property type="protein sequence ID" value="VAW86079.1"/>
    <property type="molecule type" value="Genomic_DNA"/>
</dbReference>
<organism evidence="2">
    <name type="scientific">hydrothermal vent metagenome</name>
    <dbReference type="NCBI Taxonomy" id="652676"/>
    <lineage>
        <taxon>unclassified sequences</taxon>
        <taxon>metagenomes</taxon>
        <taxon>ecological metagenomes</taxon>
    </lineage>
</organism>
<gene>
    <name evidence="2" type="ORF">MNBD_GAMMA16-1693</name>
</gene>
<dbReference type="Pfam" id="PF00072">
    <property type="entry name" value="Response_reg"/>
    <property type="match status" value="2"/>
</dbReference>
<name>A0A3B0ZIG2_9ZZZZ</name>
<proteinExistence type="predicted"/>
<keyword evidence="2" id="KW-0966">Cell projection</keyword>
<dbReference type="GO" id="GO:0000160">
    <property type="term" value="P:phosphorelay signal transduction system"/>
    <property type="evidence" value="ECO:0007669"/>
    <property type="project" value="InterPro"/>
</dbReference>
<dbReference type="SMART" id="SM00448">
    <property type="entry name" value="REC"/>
    <property type="match status" value="2"/>
</dbReference>
<dbReference type="Gene3D" id="3.40.50.2300">
    <property type="match status" value="2"/>
</dbReference>
<accession>A0A3B0ZIG2</accession>
<evidence type="ECO:0000313" key="2">
    <source>
        <dbReference type="EMBL" id="VAW86079.1"/>
    </source>
</evidence>
<reference evidence="2" key="1">
    <citation type="submission" date="2018-06" db="EMBL/GenBank/DDBJ databases">
        <authorList>
            <person name="Zhirakovskaya E."/>
        </authorList>
    </citation>
    <scope>NUCLEOTIDE SEQUENCE</scope>
</reference>
<dbReference type="AlphaFoldDB" id="A0A3B0ZIG2"/>
<dbReference type="PANTHER" id="PTHR43228:SF1">
    <property type="entry name" value="TWO-COMPONENT RESPONSE REGULATOR ARR22"/>
    <property type="match status" value="1"/>
</dbReference>
<protein>
    <submittedName>
        <fullName evidence="2">Chemotaxis regulator - transmits chemoreceptor signals to flagellar motor components CheY</fullName>
    </submittedName>
</protein>
<dbReference type="InterPro" id="IPR011006">
    <property type="entry name" value="CheY-like_superfamily"/>
</dbReference>
<feature type="domain" description="Response regulatory" evidence="1">
    <location>
        <begin position="147"/>
        <end position="264"/>
    </location>
</feature>
<keyword evidence="2" id="KW-0282">Flagellum</keyword>
<sequence length="268" mass="30192">MRTLTIEKLNILLVEPSSTQQRIISEHLNELGVTSIDIKSTGEEALTLMKQYHPDVVISAMHLPDMTGTDLLHNIRTIESLIDIPFVLISSETNVRYLEPLRQAGVIAILPKPYELKQLHHALISILDFIEPEPDHELEDASLDTLRILVVDDSVTSRRFIRRILTNLGIVNIQEAENGKEGLSLIESEYFDFILTDYNMPEMDGHDFTAHVRQSSNQPSIPIVMITSESNKSRLAAIEQLGVSAICDKPFEADTIKILLKSMLLDEL</sequence>